<feature type="coiled-coil region" evidence="1">
    <location>
        <begin position="265"/>
        <end position="292"/>
    </location>
</feature>
<dbReference type="EMBL" id="CP044399">
    <property type="protein sequence ID" value="QFI36500.1"/>
    <property type="molecule type" value="Genomic_DNA"/>
</dbReference>
<name>A0A5J6WH49_MORMI</name>
<dbReference type="OrthoDB" id="6396789at2"/>
<keyword evidence="2" id="KW-0812">Transmembrane</keyword>
<evidence type="ECO:0000313" key="3">
    <source>
        <dbReference type="EMBL" id="QFI36500.1"/>
    </source>
</evidence>
<dbReference type="InterPro" id="IPR050445">
    <property type="entry name" value="Bact_polysacc_biosynth/exp"/>
</dbReference>
<dbReference type="PANTHER" id="PTHR32309">
    <property type="entry name" value="TYROSINE-PROTEIN KINASE"/>
    <property type="match status" value="1"/>
</dbReference>
<organism evidence="3 4">
    <name type="scientific">Moritella marina ATCC 15381</name>
    <dbReference type="NCBI Taxonomy" id="1202962"/>
    <lineage>
        <taxon>Bacteria</taxon>
        <taxon>Pseudomonadati</taxon>
        <taxon>Pseudomonadota</taxon>
        <taxon>Gammaproteobacteria</taxon>
        <taxon>Alteromonadales</taxon>
        <taxon>Moritellaceae</taxon>
        <taxon>Moritella</taxon>
    </lineage>
</organism>
<sequence length="479" mass="55644">MALWIKLYQLCAIFWRKRFYLLIPIITMPIIGYFVGRSIPENYYSHTNILLQESTVLNPFLAELSLPFNIQSRFKAINILVKRKPILLEVAKQVGLIDENDSAWQQQQVINQIKNALKLSLTGSELIKIEMEWPDPQQLSVILSVVTEQFILRLTKPNQDLALSSKAFLAEQLNQQHKILQKSEQVLLNYTKKNIDIIPELYQARELALTDINTRLQKTTQELALYQAKFTLLTKKLILTNPAAQFIDNKIMQLEALKIQQQQHYTEQHSQVKSTNQQLARLKQQRRELLTHIQTQQSLEQFLSRIARLTQQALATQLTPLLLRQLKDYERFKHHIEKITQERAKLEEQHQRFQDNQHKYVTIELELLRLKRDYLAKNNLYLDLSTRHEMIIISNALGEHELTTNIKIVTPPFISEQTINLPIISYILLGLLLGIIQGIAVSLTLSITQDTLWDEDQIAHVTGLKVITRLPLIPVVSGR</sequence>
<dbReference type="Proteomes" id="UP000327424">
    <property type="component" value="Chromosome"/>
</dbReference>
<dbReference type="AlphaFoldDB" id="A0A5J6WH49"/>
<keyword evidence="2" id="KW-0472">Membrane</keyword>
<evidence type="ECO:0000256" key="1">
    <source>
        <dbReference type="SAM" id="Coils"/>
    </source>
</evidence>
<dbReference type="PANTHER" id="PTHR32309:SF31">
    <property type="entry name" value="CAPSULAR EXOPOLYSACCHARIDE FAMILY"/>
    <property type="match status" value="1"/>
</dbReference>
<evidence type="ECO:0000256" key="2">
    <source>
        <dbReference type="SAM" id="Phobius"/>
    </source>
</evidence>
<accession>A0A5J6WH49</accession>
<feature type="transmembrane region" description="Helical" evidence="2">
    <location>
        <begin position="423"/>
        <end position="445"/>
    </location>
</feature>
<keyword evidence="1" id="KW-0175">Coiled coil</keyword>
<keyword evidence="2" id="KW-1133">Transmembrane helix</keyword>
<gene>
    <name evidence="3" type="ORF">FR932_01000</name>
</gene>
<feature type="transmembrane region" description="Helical" evidence="2">
    <location>
        <begin position="20"/>
        <end position="36"/>
    </location>
</feature>
<protein>
    <submittedName>
        <fullName evidence="3">Polysaccharide export protein</fullName>
    </submittedName>
</protein>
<proteinExistence type="predicted"/>
<evidence type="ECO:0000313" key="4">
    <source>
        <dbReference type="Proteomes" id="UP000327424"/>
    </source>
</evidence>
<reference evidence="3 4" key="1">
    <citation type="submission" date="2019-09" db="EMBL/GenBank/DDBJ databases">
        <title>Hybrid Assembly of the complete Genome of the Deep-Sea Bacterium Moritella marina from long Nanopore and Illumina reads.</title>
        <authorList>
            <person name="Magin S."/>
            <person name="Georgoulis A."/>
            <person name="Papadimitriou K."/>
            <person name="Iliakis G."/>
            <person name="Vorgias C.E."/>
        </authorList>
    </citation>
    <scope>NUCLEOTIDE SEQUENCE [LARGE SCALE GENOMIC DNA]</scope>
    <source>
        <strain evidence="3 4">MP-1</strain>
    </source>
</reference>
<keyword evidence="4" id="KW-1185">Reference proteome</keyword>
<dbReference type="RefSeq" id="WP_019440804.1">
    <property type="nucleotide sequence ID" value="NZ_ALOE01000011.1"/>
</dbReference>
<dbReference type="KEGG" id="mmaa:FR932_01000"/>
<feature type="coiled-coil region" evidence="1">
    <location>
        <begin position="329"/>
        <end position="356"/>
    </location>
</feature>